<keyword evidence="2" id="KW-1185">Reference proteome</keyword>
<dbReference type="Proteomes" id="UP001062846">
    <property type="component" value="Chromosome 4"/>
</dbReference>
<evidence type="ECO:0000313" key="2">
    <source>
        <dbReference type="Proteomes" id="UP001062846"/>
    </source>
</evidence>
<sequence length="648" mass="73018">MVVTSNVEEIQEQTKPEYDRKSELKAFDDTKTGVKGLVDAGVTKIPRIFIHDKSQLNDISTTSSVASLFSVPIIDFEGVDEGSAHRAGIIKEVRDACEKFGFFQVVNHGIAKYVMDDMINGVRRFHEQDTEVKKGFYTRDLTRKFGYVSNFDLYTGPATNWRDTITCIMAPQPPDPQELPAVCRDILIEYSKHMMRLGLVIFEVLSEALGLNPNHLKDMDCAQGLYVLGHYYPACPEPDLTLGSSNHADNGFFTVLLQDQMGGLQILHENQWVDVPPLPGALVVNLITNDKFKSVNHRVLAKKDGPRISVASFFRTHFREGVSTRVYAPVEELLSEENPPVYRGTTVKEYITQYNKKGLDGTSTLSHFKLLRNFHPVDKKMVVTSNGEEVQEQTKPEYDRKSELKAFDDTKTGVKGLVDAGVTKIPRIFIHDKSQLNDISTTSSVAPLFSVPIIDFEGVDEGSAQRAGIIKKVRDACEKFGFFQVVNHGIAKYVMDDMINGVRRFHEQDTEVKKGFYSRDITRKFIYNSNFDLYKAPATNWRDTITCIMAPEPPEPQELPALITNDKFKSVNHRVLAKNAGPRISVASFFRTHFSDGFTTRVYGPVEELLSEENSGVYRGITVKEYITQYNKKGLDGTSTLSHFKLCK</sequence>
<proteinExistence type="predicted"/>
<comment type="caution">
    <text evidence="1">The sequence shown here is derived from an EMBL/GenBank/DDBJ whole genome shotgun (WGS) entry which is preliminary data.</text>
</comment>
<dbReference type="EMBL" id="CM046391">
    <property type="protein sequence ID" value="KAI8561011.1"/>
    <property type="molecule type" value="Genomic_DNA"/>
</dbReference>
<reference evidence="1" key="1">
    <citation type="submission" date="2022-02" db="EMBL/GenBank/DDBJ databases">
        <title>Plant Genome Project.</title>
        <authorList>
            <person name="Zhang R.-G."/>
        </authorList>
    </citation>
    <scope>NUCLEOTIDE SEQUENCE</scope>
    <source>
        <strain evidence="1">AT1</strain>
    </source>
</reference>
<accession>A0ACC0P645</accession>
<gene>
    <name evidence="1" type="ORF">RHMOL_Rhmol04G0302100</name>
</gene>
<organism evidence="1 2">
    <name type="scientific">Rhododendron molle</name>
    <name type="common">Chinese azalea</name>
    <name type="synonym">Azalea mollis</name>
    <dbReference type="NCBI Taxonomy" id="49168"/>
    <lineage>
        <taxon>Eukaryota</taxon>
        <taxon>Viridiplantae</taxon>
        <taxon>Streptophyta</taxon>
        <taxon>Embryophyta</taxon>
        <taxon>Tracheophyta</taxon>
        <taxon>Spermatophyta</taxon>
        <taxon>Magnoliopsida</taxon>
        <taxon>eudicotyledons</taxon>
        <taxon>Gunneridae</taxon>
        <taxon>Pentapetalae</taxon>
        <taxon>asterids</taxon>
        <taxon>Ericales</taxon>
        <taxon>Ericaceae</taxon>
        <taxon>Ericoideae</taxon>
        <taxon>Rhodoreae</taxon>
        <taxon>Rhododendron</taxon>
    </lineage>
</organism>
<name>A0ACC0P645_RHOML</name>
<evidence type="ECO:0000313" key="1">
    <source>
        <dbReference type="EMBL" id="KAI8561011.1"/>
    </source>
</evidence>
<protein>
    <submittedName>
        <fullName evidence="1">Uncharacterized protein</fullName>
    </submittedName>
</protein>